<gene>
    <name evidence="2" type="ORF">OFUS_LOCUS12023</name>
</gene>
<feature type="region of interest" description="Disordered" evidence="1">
    <location>
        <begin position="1"/>
        <end position="65"/>
    </location>
</feature>
<feature type="compositionally biased region" description="Polar residues" evidence="1">
    <location>
        <begin position="99"/>
        <end position="116"/>
    </location>
</feature>
<dbReference type="AlphaFoldDB" id="A0A8J1U1B9"/>
<dbReference type="EMBL" id="CAIIXF020000006">
    <property type="protein sequence ID" value="CAH1786058.1"/>
    <property type="molecule type" value="Genomic_DNA"/>
</dbReference>
<evidence type="ECO:0000313" key="2">
    <source>
        <dbReference type="EMBL" id="CAH1786058.1"/>
    </source>
</evidence>
<evidence type="ECO:0000256" key="1">
    <source>
        <dbReference type="SAM" id="MobiDB-lite"/>
    </source>
</evidence>
<reference evidence="2" key="1">
    <citation type="submission" date="2022-03" db="EMBL/GenBank/DDBJ databases">
        <authorList>
            <person name="Martin C."/>
        </authorList>
    </citation>
    <scope>NUCLEOTIDE SEQUENCE</scope>
</reference>
<dbReference type="Proteomes" id="UP000749559">
    <property type="component" value="Unassembled WGS sequence"/>
</dbReference>
<protein>
    <submittedName>
        <fullName evidence="2">Uncharacterized protein</fullName>
    </submittedName>
</protein>
<accession>A0A8J1U1B9</accession>
<evidence type="ECO:0000313" key="3">
    <source>
        <dbReference type="Proteomes" id="UP000749559"/>
    </source>
</evidence>
<organism evidence="2 3">
    <name type="scientific">Owenia fusiformis</name>
    <name type="common">Polychaete worm</name>
    <dbReference type="NCBI Taxonomy" id="6347"/>
    <lineage>
        <taxon>Eukaryota</taxon>
        <taxon>Metazoa</taxon>
        <taxon>Spiralia</taxon>
        <taxon>Lophotrochozoa</taxon>
        <taxon>Annelida</taxon>
        <taxon>Polychaeta</taxon>
        <taxon>Sedentaria</taxon>
        <taxon>Canalipalpata</taxon>
        <taxon>Sabellida</taxon>
        <taxon>Oweniida</taxon>
        <taxon>Oweniidae</taxon>
        <taxon>Owenia</taxon>
    </lineage>
</organism>
<proteinExistence type="predicted"/>
<name>A0A8J1U1B9_OWEFU</name>
<sequence length="140" mass="14870">MESTPSSKESHSGNVEPPHGSHESSPTTTIQVEAGFGASMQPGFKEDKLGSASKLPKPHELDEELQQESLQLQVSSPMHASDSLYDFGPAPYIEGAITPKSSTQNLKQSASETVLQESSASAENGENEPIAFTTNPSKNN</sequence>
<feature type="compositionally biased region" description="Low complexity" evidence="1">
    <location>
        <begin position="117"/>
        <end position="128"/>
    </location>
</feature>
<keyword evidence="3" id="KW-1185">Reference proteome</keyword>
<comment type="caution">
    <text evidence="2">The sequence shown here is derived from an EMBL/GenBank/DDBJ whole genome shotgun (WGS) entry which is preliminary data.</text>
</comment>
<feature type="region of interest" description="Disordered" evidence="1">
    <location>
        <begin position="99"/>
        <end position="140"/>
    </location>
</feature>